<evidence type="ECO:0000256" key="1">
    <source>
        <dbReference type="SAM" id="Coils"/>
    </source>
</evidence>
<dbReference type="Proteomes" id="UP000617355">
    <property type="component" value="Unassembled WGS sequence"/>
</dbReference>
<protein>
    <submittedName>
        <fullName evidence="2">Septum formation initiator</fullName>
    </submittedName>
</protein>
<dbReference type="EMBL" id="BMGI01000002">
    <property type="protein sequence ID" value="GGD35029.1"/>
    <property type="molecule type" value="Genomic_DNA"/>
</dbReference>
<evidence type="ECO:0000313" key="3">
    <source>
        <dbReference type="Proteomes" id="UP000617355"/>
    </source>
</evidence>
<name>A0ABQ1QQ15_9RHOB</name>
<dbReference type="InterPro" id="IPR007060">
    <property type="entry name" value="FtsL/DivIC"/>
</dbReference>
<evidence type="ECO:0000313" key="2">
    <source>
        <dbReference type="EMBL" id="GGD35029.1"/>
    </source>
</evidence>
<keyword evidence="1" id="KW-0175">Coiled coil</keyword>
<sequence>MMSNPRNQSGLGGVVYFLGLVAAALYFTFASVQGDFGLFNRVRIDAEAEALRAERDRLAEDLAVLRNKTHRLSDEYLDLDLLDEQARSVLGLVRGDEVVLR</sequence>
<dbReference type="Pfam" id="PF04977">
    <property type="entry name" value="DivIC"/>
    <property type="match status" value="1"/>
</dbReference>
<gene>
    <name evidence="2" type="ORF">GCM10011358_18840</name>
</gene>
<feature type="coiled-coil region" evidence="1">
    <location>
        <begin position="41"/>
        <end position="75"/>
    </location>
</feature>
<keyword evidence="3" id="KW-1185">Reference proteome</keyword>
<reference evidence="3" key="1">
    <citation type="journal article" date="2019" name="Int. J. Syst. Evol. Microbiol.">
        <title>The Global Catalogue of Microorganisms (GCM) 10K type strain sequencing project: providing services to taxonomists for standard genome sequencing and annotation.</title>
        <authorList>
            <consortium name="The Broad Institute Genomics Platform"/>
            <consortium name="The Broad Institute Genome Sequencing Center for Infectious Disease"/>
            <person name="Wu L."/>
            <person name="Ma J."/>
        </authorList>
    </citation>
    <scope>NUCLEOTIDE SEQUENCE [LARGE SCALE GENOMIC DNA]</scope>
    <source>
        <strain evidence="3">CGMCC 1.12922</strain>
    </source>
</reference>
<comment type="caution">
    <text evidence="2">The sequence shown here is derived from an EMBL/GenBank/DDBJ whole genome shotgun (WGS) entry which is preliminary data.</text>
</comment>
<proteinExistence type="predicted"/>
<organism evidence="2 3">
    <name type="scientific">Sinisalibacter lacisalsi</name>
    <dbReference type="NCBI Taxonomy" id="1526570"/>
    <lineage>
        <taxon>Bacteria</taxon>
        <taxon>Pseudomonadati</taxon>
        <taxon>Pseudomonadota</taxon>
        <taxon>Alphaproteobacteria</taxon>
        <taxon>Rhodobacterales</taxon>
        <taxon>Roseobacteraceae</taxon>
        <taxon>Sinisalibacter</taxon>
    </lineage>
</organism>
<accession>A0ABQ1QQ15</accession>